<comment type="caution">
    <text evidence="6">The sequence shown here is derived from an EMBL/GenBank/DDBJ whole genome shotgun (WGS) entry which is preliminary data.</text>
</comment>
<accession>A0A0A5G4F0</accession>
<evidence type="ECO:0000256" key="3">
    <source>
        <dbReference type="ARBA" id="ARBA00023306"/>
    </source>
</evidence>
<keyword evidence="2 5" id="KW-0159">Chromosome partition</keyword>
<dbReference type="Gene3D" id="6.10.250.2410">
    <property type="match status" value="1"/>
</dbReference>
<evidence type="ECO:0000256" key="4">
    <source>
        <dbReference type="ARBA" id="ARBA00044777"/>
    </source>
</evidence>
<comment type="function">
    <text evidence="5">Participates in chromosomal partition during cell division. May act via the formation of a condensin-like complex containing Smc and ScpB that pull DNA away from mid-cell into both cell halves.</text>
</comment>
<organism evidence="6 7">
    <name type="scientific">Pontibacillus litoralis JSM 072002</name>
    <dbReference type="NCBI Taxonomy" id="1385512"/>
    <lineage>
        <taxon>Bacteria</taxon>
        <taxon>Bacillati</taxon>
        <taxon>Bacillota</taxon>
        <taxon>Bacilli</taxon>
        <taxon>Bacillales</taxon>
        <taxon>Bacillaceae</taxon>
        <taxon>Pontibacillus</taxon>
    </lineage>
</organism>
<reference evidence="6 7" key="1">
    <citation type="submission" date="2013-08" db="EMBL/GenBank/DDBJ databases">
        <authorList>
            <person name="Huang J."/>
            <person name="Wang G."/>
        </authorList>
    </citation>
    <scope>NUCLEOTIDE SEQUENCE [LARGE SCALE GENOMIC DNA]</scope>
    <source>
        <strain evidence="6 7">JSM 072002</strain>
    </source>
</reference>
<dbReference type="PANTHER" id="PTHR33969:SF2">
    <property type="entry name" value="SEGREGATION AND CONDENSATION PROTEIN A"/>
    <property type="match status" value="1"/>
</dbReference>
<dbReference type="Pfam" id="PF02616">
    <property type="entry name" value="SMC_ScpA"/>
    <property type="match status" value="1"/>
</dbReference>
<dbReference type="Gene3D" id="1.10.10.580">
    <property type="entry name" value="Structural maintenance of chromosome 1. Chain E"/>
    <property type="match status" value="1"/>
</dbReference>
<evidence type="ECO:0000256" key="1">
    <source>
        <dbReference type="ARBA" id="ARBA00022618"/>
    </source>
</evidence>
<evidence type="ECO:0000313" key="6">
    <source>
        <dbReference type="EMBL" id="KGX85965.1"/>
    </source>
</evidence>
<keyword evidence="7" id="KW-1185">Reference proteome</keyword>
<evidence type="ECO:0000313" key="7">
    <source>
        <dbReference type="Proteomes" id="UP000030401"/>
    </source>
</evidence>
<comment type="subcellular location">
    <subcellularLocation>
        <location evidence="5">Cytoplasm</location>
    </subcellularLocation>
    <text evidence="5">Associated with two foci at the outer edges of the nucleoid region in young cells, and at four foci within both cell halves in older cells.</text>
</comment>
<dbReference type="eggNOG" id="COG1354">
    <property type="taxonomic scope" value="Bacteria"/>
</dbReference>
<dbReference type="GO" id="GO:0005737">
    <property type="term" value="C:cytoplasm"/>
    <property type="evidence" value="ECO:0007669"/>
    <property type="project" value="UniProtKB-SubCell"/>
</dbReference>
<dbReference type="InterPro" id="IPR003768">
    <property type="entry name" value="ScpA"/>
</dbReference>
<keyword evidence="5" id="KW-0963">Cytoplasm</keyword>
<dbReference type="NCBIfam" id="NF000995">
    <property type="entry name" value="PRK00104.1-4"/>
    <property type="match status" value="1"/>
</dbReference>
<dbReference type="PANTHER" id="PTHR33969">
    <property type="entry name" value="SEGREGATION AND CONDENSATION PROTEIN A"/>
    <property type="match status" value="1"/>
</dbReference>
<dbReference type="EMBL" id="AVPG01000017">
    <property type="protein sequence ID" value="KGX85965.1"/>
    <property type="molecule type" value="Genomic_DNA"/>
</dbReference>
<dbReference type="RefSeq" id="WP_036834935.1">
    <property type="nucleotide sequence ID" value="NZ_AVPG01000017.1"/>
</dbReference>
<keyword evidence="1 5" id="KW-0132">Cell division</keyword>
<evidence type="ECO:0000256" key="2">
    <source>
        <dbReference type="ARBA" id="ARBA00022829"/>
    </source>
</evidence>
<evidence type="ECO:0000256" key="5">
    <source>
        <dbReference type="HAMAP-Rule" id="MF_01805"/>
    </source>
</evidence>
<dbReference type="GO" id="GO:0006260">
    <property type="term" value="P:DNA replication"/>
    <property type="evidence" value="ECO:0007669"/>
    <property type="project" value="UniProtKB-UniRule"/>
</dbReference>
<dbReference type="Proteomes" id="UP000030401">
    <property type="component" value="Unassembled WGS sequence"/>
</dbReference>
<gene>
    <name evidence="5" type="primary">scpA</name>
    <name evidence="6" type="ORF">N784_06225</name>
</gene>
<comment type="similarity">
    <text evidence="5">Belongs to the ScpA family.</text>
</comment>
<dbReference type="InterPro" id="IPR023093">
    <property type="entry name" value="ScpA-like_C"/>
</dbReference>
<dbReference type="AlphaFoldDB" id="A0A0A5G4F0"/>
<name>A0A0A5G4F0_9BACI</name>
<dbReference type="GO" id="GO:0051301">
    <property type="term" value="P:cell division"/>
    <property type="evidence" value="ECO:0007669"/>
    <property type="project" value="UniProtKB-KW"/>
</dbReference>
<dbReference type="GO" id="GO:0007059">
    <property type="term" value="P:chromosome segregation"/>
    <property type="evidence" value="ECO:0007669"/>
    <property type="project" value="UniProtKB-UniRule"/>
</dbReference>
<dbReference type="STRING" id="1385512.N784_06225"/>
<dbReference type="HAMAP" id="MF_01805">
    <property type="entry name" value="ScpA"/>
    <property type="match status" value="1"/>
</dbReference>
<sequence>MNLSYTVKLDAFEGPLDLLLHLINRYEIDIYDIPVATITEQYMAYIHTMQQLELNVASEYLVMAATLIAIKSQMLLPNQEPELEEEYAEHMEEDPRDELMRRLIEYRKYKEAAHELQEREMSANQIFTRPPQNFEKYQGENASVANDGEVTIYDMISAMQKLLQKKKWQKPLETKVQRQEIPIQSRMEEVMTHINEHPSGVDFFALFPVPTRRHIVVTFIAILELMKNRSIMVEQKEQFETFTVYKMEE</sequence>
<comment type="subunit">
    <text evidence="5">Component of a cohesin-like complex composed of ScpA, ScpB and the Smc homodimer, in which ScpA and ScpB bind to the head domain of Smc. The presence of the three proteins is required for the association of the complex with DNA.</text>
</comment>
<dbReference type="OrthoDB" id="9811016at2"/>
<protein>
    <recommendedName>
        <fullName evidence="4 5">Segregation and condensation protein A</fullName>
    </recommendedName>
</protein>
<proteinExistence type="inferred from homology"/>
<keyword evidence="3 5" id="KW-0131">Cell cycle</keyword>